<protein>
    <submittedName>
        <fullName evidence="3">Uncharacterized protein</fullName>
    </submittedName>
</protein>
<dbReference type="KEGG" id="fae:FAES_2806"/>
<dbReference type="RefSeq" id="WP_015331914.1">
    <property type="nucleotide sequence ID" value="NC_020054.1"/>
</dbReference>
<proteinExistence type="predicted"/>
<dbReference type="AlphaFoldDB" id="I0K9L2"/>
<name>I0K9L2_9BACT</name>
<dbReference type="STRING" id="1166018.FAES_2806"/>
<organism evidence="3 4">
    <name type="scientific">Fibrella aestuarina BUZ 2</name>
    <dbReference type="NCBI Taxonomy" id="1166018"/>
    <lineage>
        <taxon>Bacteria</taxon>
        <taxon>Pseudomonadati</taxon>
        <taxon>Bacteroidota</taxon>
        <taxon>Cytophagia</taxon>
        <taxon>Cytophagales</taxon>
        <taxon>Spirosomataceae</taxon>
        <taxon>Fibrella</taxon>
    </lineage>
</organism>
<dbReference type="PATRIC" id="fig|1166018.3.peg.4575"/>
<dbReference type="Proteomes" id="UP000011058">
    <property type="component" value="Chromosome"/>
</dbReference>
<dbReference type="eggNOG" id="ENOG502ZBJQ">
    <property type="taxonomic scope" value="Bacteria"/>
</dbReference>
<sequence>MRNVLIGAGLFLATLPALGQTIYAGDQTIDKQTYKGLFLTIPMADRQVERDWEEQLKQYGRLTTSRSVYRVTTADIRDISSEPVNLTSQLKGNKKSTTLFVAFDQGGGNFIAPGNGNYSAAETLLKNFADKTIFNDEVRGAEESFNEAQRAHQKLVKRGENLVSDIESNRKEKERLLRKIDENAKELEQLQKDVETNKTDQANALTEMDNKRKNVEAVKAKKQ</sequence>
<feature type="signal peptide" evidence="2">
    <location>
        <begin position="1"/>
        <end position="19"/>
    </location>
</feature>
<feature type="chain" id="PRO_5005684117" evidence="2">
    <location>
        <begin position="20"/>
        <end position="223"/>
    </location>
</feature>
<keyword evidence="2" id="KW-0732">Signal</keyword>
<dbReference type="OrthoDB" id="952544at2"/>
<evidence type="ECO:0000313" key="3">
    <source>
        <dbReference type="EMBL" id="CCH00815.1"/>
    </source>
</evidence>
<evidence type="ECO:0000256" key="1">
    <source>
        <dbReference type="SAM" id="MobiDB-lite"/>
    </source>
</evidence>
<gene>
    <name evidence="3" type="ORF">FAES_2806</name>
</gene>
<keyword evidence="4" id="KW-1185">Reference proteome</keyword>
<accession>I0K9L2</accession>
<dbReference type="EMBL" id="HE796683">
    <property type="protein sequence ID" value="CCH00815.1"/>
    <property type="molecule type" value="Genomic_DNA"/>
</dbReference>
<evidence type="ECO:0000256" key="2">
    <source>
        <dbReference type="SAM" id="SignalP"/>
    </source>
</evidence>
<feature type="region of interest" description="Disordered" evidence="1">
    <location>
        <begin position="190"/>
        <end position="223"/>
    </location>
</feature>
<reference evidence="3 4" key="1">
    <citation type="journal article" date="2012" name="J. Bacteriol.">
        <title>Genome Sequence of Fibrella aestuarina BUZ 2T, a Filamentous Marine Bacterium.</title>
        <authorList>
            <person name="Filippini M."/>
            <person name="Qi W."/>
            <person name="Blom J."/>
            <person name="Goesmann A."/>
            <person name="Smits T.H."/>
            <person name="Bagheri H.C."/>
        </authorList>
    </citation>
    <scope>NUCLEOTIDE SEQUENCE [LARGE SCALE GENOMIC DNA]</scope>
    <source>
        <strain evidence="4">BUZ 2T</strain>
    </source>
</reference>
<dbReference type="HOGENOM" id="CLU_106312_0_0_10"/>
<evidence type="ECO:0000313" key="4">
    <source>
        <dbReference type="Proteomes" id="UP000011058"/>
    </source>
</evidence>
<feature type="compositionally biased region" description="Basic and acidic residues" evidence="1">
    <location>
        <begin position="208"/>
        <end position="223"/>
    </location>
</feature>